<dbReference type="NCBIfam" id="NF002938">
    <property type="entry name" value="PRK03592.1"/>
    <property type="match status" value="1"/>
</dbReference>
<evidence type="ECO:0000256" key="1">
    <source>
        <dbReference type="ARBA" id="ARBA00007213"/>
    </source>
</evidence>
<evidence type="ECO:0000256" key="5">
    <source>
        <dbReference type="HAMAP-Rule" id="MF_01231"/>
    </source>
</evidence>
<dbReference type="Gene3D" id="3.40.50.1820">
    <property type="entry name" value="alpha/beta hydrolase"/>
    <property type="match status" value="1"/>
</dbReference>
<feature type="active site" description="Nucleophile" evidence="5">
    <location>
        <position position="108"/>
    </location>
</feature>
<dbReference type="InterPro" id="IPR023594">
    <property type="entry name" value="Haloalkane_dehalogenase_2"/>
</dbReference>
<gene>
    <name evidence="5" type="primary">dhaA</name>
    <name evidence="7" type="ORF">V473_11950</name>
</gene>
<reference evidence="7 8" key="1">
    <citation type="journal article" date="2015" name="G3 (Bethesda)">
        <title>Insights into Ongoing Evolution of the Hexachlorocyclohexane Catabolic Pathway from Comparative Genomics of Ten Sphingomonadaceae Strains.</title>
        <authorList>
            <person name="Pearce S.L."/>
            <person name="Oakeshott J.G."/>
            <person name="Pandey G."/>
        </authorList>
    </citation>
    <scope>NUCLEOTIDE SEQUENCE [LARGE SCALE GENOMIC DNA]</scope>
    <source>
        <strain evidence="7 8">LL01</strain>
    </source>
</reference>
<dbReference type="InterPro" id="IPR000639">
    <property type="entry name" value="Epox_hydrolase-like"/>
</dbReference>
<organism evidence="7 8">
    <name type="scientific">Sphingobium cupriresistens LL01</name>
    <dbReference type="NCBI Taxonomy" id="1420583"/>
    <lineage>
        <taxon>Bacteria</taxon>
        <taxon>Pseudomonadati</taxon>
        <taxon>Pseudomonadota</taxon>
        <taxon>Alphaproteobacteria</taxon>
        <taxon>Sphingomonadales</taxon>
        <taxon>Sphingomonadaceae</taxon>
        <taxon>Sphingobium</taxon>
    </lineage>
</organism>
<comment type="subunit">
    <text evidence="2 5">Monomer.</text>
</comment>
<dbReference type="Proteomes" id="UP000052232">
    <property type="component" value="Unassembled WGS sequence"/>
</dbReference>
<evidence type="ECO:0000313" key="7">
    <source>
        <dbReference type="EMBL" id="KMS50774.1"/>
    </source>
</evidence>
<dbReference type="STRING" id="1420583.V473_11950"/>
<dbReference type="Pfam" id="PF00561">
    <property type="entry name" value="Abhydrolase_1"/>
    <property type="match status" value="1"/>
</dbReference>
<comment type="similarity">
    <text evidence="1 5">Belongs to the haloalkane dehalogenase family. Type 2 subfamily.</text>
</comment>
<dbReference type="AlphaFoldDB" id="A0A0J7XGF7"/>
<dbReference type="EC" id="3.8.1.5" evidence="3 5"/>
<evidence type="ECO:0000313" key="8">
    <source>
        <dbReference type="Proteomes" id="UP000052232"/>
    </source>
</evidence>
<accession>A0A0J7XGF7</accession>
<name>A0A0J7XGF7_9SPHN</name>
<feature type="domain" description="AB hydrolase-1" evidence="6">
    <location>
        <begin position="31"/>
        <end position="279"/>
    </location>
</feature>
<keyword evidence="4 5" id="KW-0378">Hydrolase</keyword>
<comment type="caution">
    <text evidence="7">The sequence shown here is derived from an EMBL/GenBank/DDBJ whole genome shotgun (WGS) entry which is preliminary data.</text>
</comment>
<dbReference type="InterPro" id="IPR000073">
    <property type="entry name" value="AB_hydrolase_1"/>
</dbReference>
<comment type="function">
    <text evidence="5">Catalyzes hydrolytic cleavage of carbon-halogen bonds in halogenated aliphatic compounds, leading to the formation of the corresponding primary alcohols, halide ions and protons.</text>
</comment>
<evidence type="ECO:0000256" key="2">
    <source>
        <dbReference type="ARBA" id="ARBA00011245"/>
    </source>
</evidence>
<dbReference type="PATRIC" id="fig|1420583.3.peg.4687"/>
<dbReference type="GO" id="GO:0018786">
    <property type="term" value="F:haloalkane dehalogenase activity"/>
    <property type="evidence" value="ECO:0007669"/>
    <property type="project" value="UniProtKB-UniRule"/>
</dbReference>
<dbReference type="PRINTS" id="PR00412">
    <property type="entry name" value="EPOXHYDRLASE"/>
</dbReference>
<dbReference type="SUPFAM" id="SSF53474">
    <property type="entry name" value="alpha/beta-Hydrolases"/>
    <property type="match status" value="1"/>
</dbReference>
<protein>
    <recommendedName>
        <fullName evidence="3 5">Haloalkane dehalogenase</fullName>
        <ecNumber evidence="3 5">3.8.1.5</ecNumber>
    </recommendedName>
</protein>
<evidence type="ECO:0000256" key="3">
    <source>
        <dbReference type="ARBA" id="ARBA00012065"/>
    </source>
</evidence>
<evidence type="ECO:0000259" key="6">
    <source>
        <dbReference type="Pfam" id="PF00561"/>
    </source>
</evidence>
<comment type="catalytic activity">
    <reaction evidence="5">
        <text>1-haloalkane + H2O = a halide anion + a primary alcohol + H(+)</text>
        <dbReference type="Rhea" id="RHEA:19081"/>
        <dbReference type="ChEBI" id="CHEBI:15377"/>
        <dbReference type="ChEBI" id="CHEBI:15378"/>
        <dbReference type="ChEBI" id="CHEBI:15734"/>
        <dbReference type="ChEBI" id="CHEBI:16042"/>
        <dbReference type="ChEBI" id="CHEBI:18060"/>
        <dbReference type="EC" id="3.8.1.5"/>
    </reaction>
</comment>
<dbReference type="EMBL" id="JACT01000012">
    <property type="protein sequence ID" value="KMS50774.1"/>
    <property type="molecule type" value="Genomic_DNA"/>
</dbReference>
<sequence length="296" mass="33150">MSLGAKPFGEKKFIEIKGRRMAYIDEGTGDPILFQHGNPTSSYLWRNIMPHCAGLGRLIACDLIGMGDSDKLDPSGPERYAYAEHRDYLDALWEALDLGDRVVLVVHDWGSVLGFDWARRHRERVQGIAYMEAVTMPLEWADFPEQDRDLFQAFRSQAGEELVLQDNVFVEQVLPGLILRPLSEAEMAAYREPFLAAGEARRPTLSWPRQIPIAGTPADVVAIARDYAGWLSESPIPKLFINAEPGSLTTGRIRDFCRTWPNQTEITVAGAHFIQEDSPDEIGAAIAAFVRRLRPA</sequence>
<feature type="active site" description="Proton donor" evidence="5">
    <location>
        <position position="132"/>
    </location>
</feature>
<dbReference type="HAMAP" id="MF_01231">
    <property type="entry name" value="Haloalk_dehal_type2"/>
    <property type="match status" value="1"/>
</dbReference>
<feature type="active site" description="Proton acceptor" evidence="5">
    <location>
        <position position="272"/>
    </location>
</feature>
<proteinExistence type="inferred from homology"/>
<dbReference type="RefSeq" id="WP_066609366.1">
    <property type="nucleotide sequence ID" value="NZ_KQ130443.1"/>
</dbReference>
<dbReference type="PANTHER" id="PTHR43329">
    <property type="entry name" value="EPOXIDE HYDROLASE"/>
    <property type="match status" value="1"/>
</dbReference>
<evidence type="ECO:0000256" key="4">
    <source>
        <dbReference type="ARBA" id="ARBA00022801"/>
    </source>
</evidence>
<dbReference type="InterPro" id="IPR029058">
    <property type="entry name" value="AB_hydrolase_fold"/>
</dbReference>
<keyword evidence="8" id="KW-1185">Reference proteome</keyword>